<dbReference type="InterPro" id="IPR012000">
    <property type="entry name" value="Thiamin_PyroP_enz_cen_dom"/>
</dbReference>
<dbReference type="Pfam" id="PF00205">
    <property type="entry name" value="TPP_enzyme_M"/>
    <property type="match status" value="1"/>
</dbReference>
<evidence type="ECO:0000259" key="1">
    <source>
        <dbReference type="Pfam" id="PF00205"/>
    </source>
</evidence>
<sequence length="57" mass="6260">MRDLVQLGDFPITSTLMGLGAYPVSRKNWLGMHGVYEANMATHDCDVMVAVSAWCTV</sequence>
<accession>A0A840NYG7</accession>
<dbReference type="InterPro" id="IPR029035">
    <property type="entry name" value="DHS-like_NAD/FAD-binding_dom"/>
</dbReference>
<keyword evidence="3" id="KW-1185">Reference proteome</keyword>
<reference evidence="2 3" key="1">
    <citation type="submission" date="2020-08" db="EMBL/GenBank/DDBJ databases">
        <title>Genomic Encyclopedia of Type Strains, Phase IV (KMG-IV): sequencing the most valuable type-strain genomes for metagenomic binning, comparative biology and taxonomic classification.</title>
        <authorList>
            <person name="Goeker M."/>
        </authorList>
    </citation>
    <scope>NUCLEOTIDE SEQUENCE [LARGE SCALE GENOMIC DNA]</scope>
    <source>
        <strain evidence="2 3">DSM 28538</strain>
    </source>
</reference>
<feature type="domain" description="Thiamine pyrophosphate enzyme central" evidence="1">
    <location>
        <begin position="2"/>
        <end position="54"/>
    </location>
</feature>
<dbReference type="SUPFAM" id="SSF52467">
    <property type="entry name" value="DHS-like NAD/FAD-binding domain"/>
    <property type="match status" value="1"/>
</dbReference>
<dbReference type="GO" id="GO:0030976">
    <property type="term" value="F:thiamine pyrophosphate binding"/>
    <property type="evidence" value="ECO:0007669"/>
    <property type="project" value="InterPro"/>
</dbReference>
<gene>
    <name evidence="2" type="ORF">HNQ69_000231</name>
</gene>
<name>A0A840NYG7_9HYPH</name>
<dbReference type="Proteomes" id="UP000561417">
    <property type="component" value="Unassembled WGS sequence"/>
</dbReference>
<dbReference type="AlphaFoldDB" id="A0A840NYG7"/>
<protein>
    <submittedName>
        <fullName evidence="2">Thiamine pyrophosphate-dependent acetolactate synthase large subunit-like protein</fullName>
    </submittedName>
</protein>
<organism evidence="2 3">
    <name type="scientific">Bartonella callosciuri</name>
    <dbReference type="NCBI Taxonomy" id="686223"/>
    <lineage>
        <taxon>Bacteria</taxon>
        <taxon>Pseudomonadati</taxon>
        <taxon>Pseudomonadota</taxon>
        <taxon>Alphaproteobacteria</taxon>
        <taxon>Hyphomicrobiales</taxon>
        <taxon>Bartonellaceae</taxon>
        <taxon>Bartonella</taxon>
    </lineage>
</organism>
<dbReference type="GO" id="GO:0000287">
    <property type="term" value="F:magnesium ion binding"/>
    <property type="evidence" value="ECO:0007669"/>
    <property type="project" value="InterPro"/>
</dbReference>
<dbReference type="EMBL" id="JACHIM010000001">
    <property type="protein sequence ID" value="MBB5073127.1"/>
    <property type="molecule type" value="Genomic_DNA"/>
</dbReference>
<comment type="caution">
    <text evidence="2">The sequence shown here is derived from an EMBL/GenBank/DDBJ whole genome shotgun (WGS) entry which is preliminary data.</text>
</comment>
<proteinExistence type="predicted"/>
<evidence type="ECO:0000313" key="2">
    <source>
        <dbReference type="EMBL" id="MBB5073127.1"/>
    </source>
</evidence>
<evidence type="ECO:0000313" key="3">
    <source>
        <dbReference type="Proteomes" id="UP000561417"/>
    </source>
</evidence>
<dbReference type="Gene3D" id="3.40.50.1220">
    <property type="entry name" value="TPP-binding domain"/>
    <property type="match status" value="1"/>
</dbReference>